<proteinExistence type="predicted"/>
<name>A0ABN6KN63_9STRE</name>
<evidence type="ECO:0000313" key="1">
    <source>
        <dbReference type="EMBL" id="BDB08648.1"/>
    </source>
</evidence>
<accession>A0ABN6KN63</accession>
<gene>
    <name evidence="1" type="ORF">STYK_04620</name>
</gene>
<sequence length="97" mass="11488">MIDVKYSSLYKRKNGNSHHWQLRTKGNQDFIVAFLERESGSELEKPNVLLIPMQFVEEQKELHISQSGRWINDFQVEPEELQPLLKDYALLRKNGLF</sequence>
<evidence type="ECO:0000313" key="2">
    <source>
        <dbReference type="Proteomes" id="UP001060027"/>
    </source>
</evidence>
<organism evidence="1 2">
    <name type="scientific">Streptococcus toyakuensis</name>
    <dbReference type="NCBI Taxonomy" id="2819619"/>
    <lineage>
        <taxon>Bacteria</taxon>
        <taxon>Bacillati</taxon>
        <taxon>Bacillota</taxon>
        <taxon>Bacilli</taxon>
        <taxon>Lactobacillales</taxon>
        <taxon>Streptococcaceae</taxon>
        <taxon>Streptococcus</taxon>
        <taxon>Streptococcus mitis group</taxon>
    </lineage>
</organism>
<dbReference type="EMBL" id="AP024523">
    <property type="protein sequence ID" value="BDB08648.1"/>
    <property type="molecule type" value="Genomic_DNA"/>
</dbReference>
<keyword evidence="2" id="KW-1185">Reference proteome</keyword>
<dbReference type="Proteomes" id="UP001060027">
    <property type="component" value="Chromosome"/>
</dbReference>
<reference evidence="1" key="1">
    <citation type="journal article" date="2022" name="J Glob Antimicrob Resist">
        <title>Identification and characterisation of a novel multidrug-resistant streptococcus, Streptococcus toyakuensis sp. nov., from a blood sample.</title>
        <authorList>
            <person name="Wajima T."/>
            <person name="Hagimoto A."/>
            <person name="Tanaka E."/>
            <person name="Kawamura Y."/>
            <person name="Nakaminami H."/>
        </authorList>
    </citation>
    <scope>NUCLEOTIDE SEQUENCE</scope>
    <source>
        <strain evidence="1">TP1632</strain>
    </source>
</reference>
<protein>
    <submittedName>
        <fullName evidence="1">Uncharacterized protein</fullName>
    </submittedName>
</protein>